<proteinExistence type="predicted"/>
<protein>
    <submittedName>
        <fullName evidence="1">Uncharacterized protein</fullName>
    </submittedName>
</protein>
<reference evidence="1 2" key="1">
    <citation type="journal article" date="2019" name="Sci. Rep.">
        <title>Orb-weaving spider Araneus ventricosus genome elucidates the spidroin gene catalogue.</title>
        <authorList>
            <person name="Kono N."/>
            <person name="Nakamura H."/>
            <person name="Ohtoshi R."/>
            <person name="Moran D.A.P."/>
            <person name="Shinohara A."/>
            <person name="Yoshida Y."/>
            <person name="Fujiwara M."/>
            <person name="Mori M."/>
            <person name="Tomita M."/>
            <person name="Arakawa K."/>
        </authorList>
    </citation>
    <scope>NUCLEOTIDE SEQUENCE [LARGE SCALE GENOMIC DNA]</scope>
</reference>
<gene>
    <name evidence="1" type="ORF">AVEN_81162_1</name>
</gene>
<comment type="caution">
    <text evidence="1">The sequence shown here is derived from an EMBL/GenBank/DDBJ whole genome shotgun (WGS) entry which is preliminary data.</text>
</comment>
<evidence type="ECO:0000313" key="1">
    <source>
        <dbReference type="EMBL" id="GBO14529.1"/>
    </source>
</evidence>
<dbReference type="AlphaFoldDB" id="A0A4Y2UNB9"/>
<dbReference type="EMBL" id="BGPR01038657">
    <property type="protein sequence ID" value="GBO14529.1"/>
    <property type="molecule type" value="Genomic_DNA"/>
</dbReference>
<evidence type="ECO:0000313" key="2">
    <source>
        <dbReference type="Proteomes" id="UP000499080"/>
    </source>
</evidence>
<accession>A0A4Y2UNB9</accession>
<sequence length="18" mass="1998">MLQRNVPRQRGETLTGAA</sequence>
<feature type="non-terminal residue" evidence="1">
    <location>
        <position position="18"/>
    </location>
</feature>
<name>A0A4Y2UNB9_ARAVE</name>
<dbReference type="Proteomes" id="UP000499080">
    <property type="component" value="Unassembled WGS sequence"/>
</dbReference>
<organism evidence="1 2">
    <name type="scientific">Araneus ventricosus</name>
    <name type="common">Orbweaver spider</name>
    <name type="synonym">Epeira ventricosa</name>
    <dbReference type="NCBI Taxonomy" id="182803"/>
    <lineage>
        <taxon>Eukaryota</taxon>
        <taxon>Metazoa</taxon>
        <taxon>Ecdysozoa</taxon>
        <taxon>Arthropoda</taxon>
        <taxon>Chelicerata</taxon>
        <taxon>Arachnida</taxon>
        <taxon>Araneae</taxon>
        <taxon>Araneomorphae</taxon>
        <taxon>Entelegynae</taxon>
        <taxon>Araneoidea</taxon>
        <taxon>Araneidae</taxon>
        <taxon>Araneus</taxon>
    </lineage>
</organism>
<keyword evidence="2" id="KW-1185">Reference proteome</keyword>